<dbReference type="PANTHER" id="PTHR11566">
    <property type="entry name" value="DYNAMIN"/>
    <property type="match status" value="1"/>
</dbReference>
<evidence type="ECO:0000313" key="5">
    <source>
        <dbReference type="Proteomes" id="UP000800036"/>
    </source>
</evidence>
<evidence type="ECO:0000256" key="1">
    <source>
        <dbReference type="ARBA" id="ARBA00022741"/>
    </source>
</evidence>
<accession>A0A6A5UVD4</accession>
<dbReference type="Pfam" id="PF00350">
    <property type="entry name" value="Dynamin_N"/>
    <property type="match status" value="1"/>
</dbReference>
<dbReference type="AlphaFoldDB" id="A0A6A5UVD4"/>
<dbReference type="SMART" id="SM00053">
    <property type="entry name" value="DYNc"/>
    <property type="match status" value="1"/>
</dbReference>
<dbReference type="GO" id="GO:0008017">
    <property type="term" value="F:microtubule binding"/>
    <property type="evidence" value="ECO:0007669"/>
    <property type="project" value="TreeGrafter"/>
</dbReference>
<dbReference type="GO" id="GO:0003924">
    <property type="term" value="F:GTPase activity"/>
    <property type="evidence" value="ECO:0007669"/>
    <property type="project" value="InterPro"/>
</dbReference>
<keyword evidence="2" id="KW-0342">GTP-binding</keyword>
<dbReference type="GO" id="GO:0048312">
    <property type="term" value="P:intracellular distribution of mitochondria"/>
    <property type="evidence" value="ECO:0007669"/>
    <property type="project" value="TreeGrafter"/>
</dbReference>
<dbReference type="Gene3D" id="3.40.50.300">
    <property type="entry name" value="P-loop containing nucleotide triphosphate hydrolases"/>
    <property type="match status" value="1"/>
</dbReference>
<dbReference type="GO" id="GO:0005739">
    <property type="term" value="C:mitochondrion"/>
    <property type="evidence" value="ECO:0007669"/>
    <property type="project" value="TreeGrafter"/>
</dbReference>
<dbReference type="InterPro" id="IPR022812">
    <property type="entry name" value="Dynamin"/>
</dbReference>
<keyword evidence="1" id="KW-0547">Nucleotide-binding</keyword>
<feature type="domain" description="Dynamin-type G" evidence="3">
    <location>
        <begin position="1"/>
        <end position="199"/>
    </location>
</feature>
<reference evidence="4" key="1">
    <citation type="journal article" date="2020" name="Stud. Mycol.">
        <title>101 Dothideomycetes genomes: a test case for predicting lifestyles and emergence of pathogens.</title>
        <authorList>
            <person name="Haridas S."/>
            <person name="Albert R."/>
            <person name="Binder M."/>
            <person name="Bloem J."/>
            <person name="Labutti K."/>
            <person name="Salamov A."/>
            <person name="Andreopoulos B."/>
            <person name="Baker S."/>
            <person name="Barry K."/>
            <person name="Bills G."/>
            <person name="Bluhm B."/>
            <person name="Cannon C."/>
            <person name="Castanera R."/>
            <person name="Culley D."/>
            <person name="Daum C."/>
            <person name="Ezra D."/>
            <person name="Gonzalez J."/>
            <person name="Henrissat B."/>
            <person name="Kuo A."/>
            <person name="Liang C."/>
            <person name="Lipzen A."/>
            <person name="Lutzoni F."/>
            <person name="Magnuson J."/>
            <person name="Mondo S."/>
            <person name="Nolan M."/>
            <person name="Ohm R."/>
            <person name="Pangilinan J."/>
            <person name="Park H.-J."/>
            <person name="Ramirez L."/>
            <person name="Alfaro M."/>
            <person name="Sun H."/>
            <person name="Tritt A."/>
            <person name="Yoshinaga Y."/>
            <person name="Zwiers L.-H."/>
            <person name="Turgeon B."/>
            <person name="Goodwin S."/>
            <person name="Spatafora J."/>
            <person name="Crous P."/>
            <person name="Grigoriev I."/>
        </authorList>
    </citation>
    <scope>NUCLEOTIDE SEQUENCE</scope>
    <source>
        <strain evidence="4">CBS 107.79</strain>
    </source>
</reference>
<proteinExistence type="predicted"/>
<dbReference type="InterPro" id="IPR045063">
    <property type="entry name" value="Dynamin_N"/>
</dbReference>
<dbReference type="GO" id="GO:0006897">
    <property type="term" value="P:endocytosis"/>
    <property type="evidence" value="ECO:0007669"/>
    <property type="project" value="TreeGrafter"/>
</dbReference>
<dbReference type="PROSITE" id="PS51718">
    <property type="entry name" value="G_DYNAMIN_2"/>
    <property type="match status" value="1"/>
</dbReference>
<evidence type="ECO:0000259" key="3">
    <source>
        <dbReference type="PROSITE" id="PS51718"/>
    </source>
</evidence>
<dbReference type="GO" id="GO:0000266">
    <property type="term" value="P:mitochondrial fission"/>
    <property type="evidence" value="ECO:0007669"/>
    <property type="project" value="TreeGrafter"/>
</dbReference>
<dbReference type="InterPro" id="IPR000375">
    <property type="entry name" value="Dynamin_stalk"/>
</dbReference>
<name>A0A6A5UVD4_9PLEO</name>
<dbReference type="GO" id="GO:0016020">
    <property type="term" value="C:membrane"/>
    <property type="evidence" value="ECO:0007669"/>
    <property type="project" value="TreeGrafter"/>
</dbReference>
<protein>
    <recommendedName>
        <fullName evidence="3">Dynamin-type G domain-containing protein</fullName>
    </recommendedName>
</protein>
<dbReference type="SUPFAM" id="SSF52540">
    <property type="entry name" value="P-loop containing nucleoside triphosphate hydrolases"/>
    <property type="match status" value="1"/>
</dbReference>
<keyword evidence="5" id="KW-1185">Reference proteome</keyword>
<dbReference type="InterPro" id="IPR030381">
    <property type="entry name" value="G_DYNAMIN_dom"/>
</dbReference>
<sequence length="228" mass="25523">MGIRTSTDDTTSGLEAFSDHMLKIEITGPNQEHFTVIDVPGIFRVPSPPITTDSDVAKVRDMVISRMHNKRTIILAVLPSNVDISTQEVLKMAEEADPEGSRTMGVLTKPDLMTEKATQETINDLLLGKRNKLRLGFFVVKNRGADDERSTTSERIAEERTFFEKAVWTQVKKTGRCGIPALEARLRDLLRAISKTEFPHVKSDITKFLRERRDELGSIGPSRQNASS</sequence>
<dbReference type="CDD" id="cd08771">
    <property type="entry name" value="DLP_1"/>
    <property type="match status" value="1"/>
</dbReference>
<dbReference type="Pfam" id="PF01031">
    <property type="entry name" value="Dynamin_M"/>
    <property type="match status" value="1"/>
</dbReference>
<dbReference type="InterPro" id="IPR001401">
    <property type="entry name" value="Dynamin_GTPase"/>
</dbReference>
<dbReference type="PRINTS" id="PR00195">
    <property type="entry name" value="DYNAMIN"/>
</dbReference>
<dbReference type="InterPro" id="IPR027417">
    <property type="entry name" value="P-loop_NTPase"/>
</dbReference>
<dbReference type="GO" id="GO:0005525">
    <property type="term" value="F:GTP binding"/>
    <property type="evidence" value="ECO:0007669"/>
    <property type="project" value="InterPro"/>
</dbReference>
<dbReference type="Proteomes" id="UP000800036">
    <property type="component" value="Unassembled WGS sequence"/>
</dbReference>
<evidence type="ECO:0000313" key="4">
    <source>
        <dbReference type="EMBL" id="KAF1968698.1"/>
    </source>
</evidence>
<dbReference type="PANTHER" id="PTHR11566:SF215">
    <property type="entry name" value="DYNAMIN GTPASE"/>
    <property type="match status" value="1"/>
</dbReference>
<gene>
    <name evidence="4" type="ORF">BU23DRAFT_257595</name>
</gene>
<dbReference type="GO" id="GO:0005874">
    <property type="term" value="C:microtubule"/>
    <property type="evidence" value="ECO:0007669"/>
    <property type="project" value="TreeGrafter"/>
</dbReference>
<organism evidence="4 5">
    <name type="scientific">Bimuria novae-zelandiae CBS 107.79</name>
    <dbReference type="NCBI Taxonomy" id="1447943"/>
    <lineage>
        <taxon>Eukaryota</taxon>
        <taxon>Fungi</taxon>
        <taxon>Dikarya</taxon>
        <taxon>Ascomycota</taxon>
        <taxon>Pezizomycotina</taxon>
        <taxon>Dothideomycetes</taxon>
        <taxon>Pleosporomycetidae</taxon>
        <taxon>Pleosporales</taxon>
        <taxon>Massarineae</taxon>
        <taxon>Didymosphaeriaceae</taxon>
        <taxon>Bimuria</taxon>
    </lineage>
</organism>
<dbReference type="OrthoDB" id="3797314at2759"/>
<dbReference type="GO" id="GO:0016559">
    <property type="term" value="P:peroxisome fission"/>
    <property type="evidence" value="ECO:0007669"/>
    <property type="project" value="TreeGrafter"/>
</dbReference>
<evidence type="ECO:0000256" key="2">
    <source>
        <dbReference type="ARBA" id="ARBA00023134"/>
    </source>
</evidence>
<dbReference type="EMBL" id="ML976717">
    <property type="protein sequence ID" value="KAF1968698.1"/>
    <property type="molecule type" value="Genomic_DNA"/>
</dbReference>